<gene>
    <name evidence="8" type="ORF">Mal48_41320</name>
</gene>
<organism evidence="8 9">
    <name type="scientific">Thalassoglobus polymorphus</name>
    <dbReference type="NCBI Taxonomy" id="2527994"/>
    <lineage>
        <taxon>Bacteria</taxon>
        <taxon>Pseudomonadati</taxon>
        <taxon>Planctomycetota</taxon>
        <taxon>Planctomycetia</taxon>
        <taxon>Planctomycetales</taxon>
        <taxon>Planctomycetaceae</taxon>
        <taxon>Thalassoglobus</taxon>
    </lineage>
</organism>
<keyword evidence="6" id="KW-0732">Signal</keyword>
<keyword evidence="1" id="KW-0004">4Fe-4S</keyword>
<dbReference type="GO" id="GO:0051539">
    <property type="term" value="F:4 iron, 4 sulfur cluster binding"/>
    <property type="evidence" value="ECO:0007669"/>
    <property type="project" value="UniProtKB-KW"/>
</dbReference>
<evidence type="ECO:0000256" key="1">
    <source>
        <dbReference type="ARBA" id="ARBA00022485"/>
    </source>
</evidence>
<dbReference type="InterPro" id="IPR036188">
    <property type="entry name" value="FAD/NAD-bd_sf"/>
</dbReference>
<dbReference type="Gene3D" id="2.60.120.260">
    <property type="entry name" value="Galactose-binding domain-like"/>
    <property type="match status" value="1"/>
</dbReference>
<dbReference type="GO" id="GO:0046872">
    <property type="term" value="F:metal ion binding"/>
    <property type="evidence" value="ECO:0007669"/>
    <property type="project" value="UniProtKB-KW"/>
</dbReference>
<dbReference type="PANTHER" id="PTHR43498">
    <property type="entry name" value="FERREDOXIN:COB-COM HETERODISULFIDE REDUCTASE SUBUNIT A"/>
    <property type="match status" value="1"/>
</dbReference>
<dbReference type="InterPro" id="IPR033803">
    <property type="entry name" value="CBD-like_Golvesin-Xly"/>
</dbReference>
<reference evidence="8 9" key="1">
    <citation type="submission" date="2019-02" db="EMBL/GenBank/DDBJ databases">
        <title>Deep-cultivation of Planctomycetes and their phenomic and genomic characterization uncovers novel biology.</title>
        <authorList>
            <person name="Wiegand S."/>
            <person name="Jogler M."/>
            <person name="Boedeker C."/>
            <person name="Pinto D."/>
            <person name="Vollmers J."/>
            <person name="Rivas-Marin E."/>
            <person name="Kohn T."/>
            <person name="Peeters S.H."/>
            <person name="Heuer A."/>
            <person name="Rast P."/>
            <person name="Oberbeckmann S."/>
            <person name="Bunk B."/>
            <person name="Jeske O."/>
            <person name="Meyerdierks A."/>
            <person name="Storesund J.E."/>
            <person name="Kallscheuer N."/>
            <person name="Luecker S."/>
            <person name="Lage O.M."/>
            <person name="Pohl T."/>
            <person name="Merkel B.J."/>
            <person name="Hornburger P."/>
            <person name="Mueller R.-W."/>
            <person name="Bruemmer F."/>
            <person name="Labrenz M."/>
            <person name="Spormann A.M."/>
            <person name="Op den Camp H."/>
            <person name="Overmann J."/>
            <person name="Amann R."/>
            <person name="Jetten M.S.M."/>
            <person name="Mascher T."/>
            <person name="Medema M.H."/>
            <person name="Devos D.P."/>
            <person name="Kaster A.-K."/>
            <person name="Ovreas L."/>
            <person name="Rohde M."/>
            <person name="Galperin M.Y."/>
            <person name="Jogler C."/>
        </authorList>
    </citation>
    <scope>NUCLEOTIDE SEQUENCE [LARGE SCALE GENOMIC DNA]</scope>
    <source>
        <strain evidence="8 9">Mal48</strain>
    </source>
</reference>
<dbReference type="GO" id="GO:0016491">
    <property type="term" value="F:oxidoreductase activity"/>
    <property type="evidence" value="ECO:0007669"/>
    <property type="project" value="UniProtKB-KW"/>
</dbReference>
<evidence type="ECO:0000313" key="9">
    <source>
        <dbReference type="Proteomes" id="UP000315724"/>
    </source>
</evidence>
<sequence length="705" mass="78085" precursor="true">MIFKICCAVMAFSIYSSCETSVHAAEKEYDVVVYGGTAAGIVTAVQVRRMGGTVLVIEPTNRIGGLTTGGLGQTDIGNKAAIGGVSREFYQRIKTYYTKDSSWNLQSAESYRSAGQSRSSQNEDTMWTFEPSAALDVLNDFVKEYEIPVLYQERLDRTGNSGVGKIGQGVDIQEGRIRSLTTESGKTIRGKIFIDATYEGDLLAVAGVDYTVGREANSLYGETYNGVQVRHSRHHQFQKGVDPYIKKGDPGSGLLPGIDPTGPGAEDSGDHRVQAYCFRMCLTNHEPNRIPFAKPSDYDPLMYEALFRNFEAGERAAPLTFSPMPNYKTDSNNNHGFSTDFIGQNYDYPEASYEEREQIVARHLSYQQGLMWSLANHPRVPEHLRKQLSQWGTCKDEFDRKDGWQQQLYIREARRMIGEMVMTQHHCQGREVVKRPVSLAAYTMDSHNVQRYVTEDGFLRNEGDVQIGGFSPYPIDYGSIIPKKAECENLLVPVCLSASHIAFGSIRMEPVFMVLGQSSATAAMHAIQEDVAVQDINFEKLRARLIADKQVLEWTGPKRDPAKSISLKSLKGLVIDDDKADLVGFTGFSQSAGPFVDAGYRHDGNIDKGGQVAKFNFKISKPGKYAVRIGYTANGNRATNVPIQVTSPQKTVERFTLNQKQKPQEAAFTNVATLTFEAGTATVEISNKETNGYVVIDAVQLLPAE</sequence>
<keyword evidence="2" id="KW-0479">Metal-binding</keyword>
<dbReference type="KEGG" id="tpol:Mal48_41320"/>
<evidence type="ECO:0000256" key="2">
    <source>
        <dbReference type="ARBA" id="ARBA00022723"/>
    </source>
</evidence>
<dbReference type="InterPro" id="IPR039650">
    <property type="entry name" value="HdrA-like"/>
</dbReference>
<proteinExistence type="predicted"/>
<dbReference type="Pfam" id="PF25275">
    <property type="entry name" value="Golvesin_C"/>
    <property type="match status" value="1"/>
</dbReference>
<accession>A0A517QT98</accession>
<evidence type="ECO:0000256" key="6">
    <source>
        <dbReference type="SAM" id="SignalP"/>
    </source>
</evidence>
<name>A0A517QT98_9PLAN</name>
<evidence type="ECO:0000259" key="7">
    <source>
        <dbReference type="Pfam" id="PF25275"/>
    </source>
</evidence>
<dbReference type="PANTHER" id="PTHR43498:SF1">
    <property type="entry name" value="COB--COM HETERODISULFIDE REDUCTASE IRON-SULFUR SUBUNIT A"/>
    <property type="match status" value="1"/>
</dbReference>
<feature type="signal peptide" evidence="6">
    <location>
        <begin position="1"/>
        <end position="24"/>
    </location>
</feature>
<protein>
    <submittedName>
        <fullName evidence="8">FAD dependent oxidoreductase</fullName>
    </submittedName>
</protein>
<evidence type="ECO:0000313" key="8">
    <source>
        <dbReference type="EMBL" id="QDT34859.1"/>
    </source>
</evidence>
<keyword evidence="4" id="KW-0408">Iron</keyword>
<evidence type="ECO:0000256" key="4">
    <source>
        <dbReference type="ARBA" id="ARBA00023004"/>
    </source>
</evidence>
<evidence type="ECO:0000256" key="3">
    <source>
        <dbReference type="ARBA" id="ARBA00023002"/>
    </source>
</evidence>
<feature type="domain" description="Golvesin/Xly CBD-like" evidence="7">
    <location>
        <begin position="598"/>
        <end position="701"/>
    </location>
</feature>
<feature type="chain" id="PRO_5022123960" evidence="6">
    <location>
        <begin position="25"/>
        <end position="705"/>
    </location>
</feature>
<dbReference type="Pfam" id="PF12831">
    <property type="entry name" value="FAD_oxidored"/>
    <property type="match status" value="1"/>
</dbReference>
<keyword evidence="5" id="KW-0411">Iron-sulfur</keyword>
<keyword evidence="3" id="KW-0560">Oxidoreductase</keyword>
<dbReference type="AlphaFoldDB" id="A0A517QT98"/>
<dbReference type="Gene3D" id="3.50.50.60">
    <property type="entry name" value="FAD/NAD(P)-binding domain"/>
    <property type="match status" value="1"/>
</dbReference>
<dbReference type="SUPFAM" id="SSF51905">
    <property type="entry name" value="FAD/NAD(P)-binding domain"/>
    <property type="match status" value="1"/>
</dbReference>
<dbReference type="EMBL" id="CP036267">
    <property type="protein sequence ID" value="QDT34859.1"/>
    <property type="molecule type" value="Genomic_DNA"/>
</dbReference>
<dbReference type="Proteomes" id="UP000315724">
    <property type="component" value="Chromosome"/>
</dbReference>
<keyword evidence="9" id="KW-1185">Reference proteome</keyword>
<evidence type="ECO:0000256" key="5">
    <source>
        <dbReference type="ARBA" id="ARBA00023014"/>
    </source>
</evidence>